<dbReference type="InterPro" id="IPR003874">
    <property type="entry name" value="CDC45"/>
</dbReference>
<evidence type="ECO:0000313" key="8">
    <source>
        <dbReference type="Proteomes" id="UP000224634"/>
    </source>
</evidence>
<dbReference type="Proteomes" id="UP000224634">
    <property type="component" value="Unassembled WGS sequence"/>
</dbReference>
<organism evidence="7 8">
    <name type="scientific">Polytolypa hystricis (strain UAMH7299)</name>
    <dbReference type="NCBI Taxonomy" id="1447883"/>
    <lineage>
        <taxon>Eukaryota</taxon>
        <taxon>Fungi</taxon>
        <taxon>Dikarya</taxon>
        <taxon>Ascomycota</taxon>
        <taxon>Pezizomycotina</taxon>
        <taxon>Eurotiomycetes</taxon>
        <taxon>Eurotiomycetidae</taxon>
        <taxon>Onygenales</taxon>
        <taxon>Onygenales incertae sedis</taxon>
        <taxon>Polytolypa</taxon>
    </lineage>
</organism>
<feature type="compositionally biased region" description="Low complexity" evidence="6">
    <location>
        <begin position="273"/>
        <end position="288"/>
    </location>
</feature>
<sequence length="868" mass="95831">MYLPRSLISHLYLHLLRSHHPLSPAVLILTALEPDALCACRILTTLLKRDYIPHKIQPVSGYGDLSRAGEELVRPMRTTEGGSGGVVVCMGVGGLVDLSDILGLDVDDETPNMGGVEVWVIDARRPWNLGNVFGGQAERAPLAELDLNQSRRRTGVERGCITSTYKPGQGGIIVFDDGDIEEELGTEREAYCSLEEMPEVDEDPNESDGSDGDTDNDEARTSHPRKRKSWSGRDDDSDAGSEDEDGRPRQRRRSNSGSSISSGTRHRREQRDSSQSSRSPSPASDDAPIVAPKAPSERTLRRRLLRLKRKHENVLRTYYSLGTSYSEPISSLIYSLASELGREDNDLLWLAIVGVSSLELSGRTMSGVGISDSSESGGSAGWGGQRGEHIRQILRDEVRRLNPPDDSDSGREAMRSEIYGVIPTTGRSPTDTSILLSPEPRFLLARHWSLYDSMLHSPYLSSRLHVWTETGKKRLHKLFAKMGISLSQCHQNYTHMDMELKRVLREKLLKYAPTYGLEGLVPPASSGGQYGNREGWGFVRNWGWKACLSATDVGVILGAILEAGSLDPFDDKNPNFQPRNNGTSDSQDEPSAVDADSSNIVSRFWDAYDSLSLTASESPTKLLHALPLAQHLHRAILRTGTSLLSKHQIRHLRSFRIAVVKEGPDVKLFTNPGALTKLALWVAEAVRVQEQEKSDIVKSGGKKTVGTPLVLAGLDEDRNVYVVVGTGGGGGVVDFAAMAQRREERRKKKEEQDKKRAERDNRRAKQATEKAARKAENDDDEDEAEETEEDDSSSSSSGSDSEPDDDDQQSSGNNRHLVRNRFGIAFQEVVQETNARVRIDSFEHCVVEVQKEDLGGFLESLSFRSVVG</sequence>
<dbReference type="GO" id="GO:0003697">
    <property type="term" value="F:single-stranded DNA binding"/>
    <property type="evidence" value="ECO:0007669"/>
    <property type="project" value="TreeGrafter"/>
</dbReference>
<dbReference type="PANTHER" id="PTHR10507">
    <property type="entry name" value="CDC45-RELATED PROTEIN"/>
    <property type="match status" value="1"/>
</dbReference>
<comment type="subcellular location">
    <subcellularLocation>
        <location evidence="1">Nucleus</location>
    </subcellularLocation>
</comment>
<feature type="region of interest" description="Disordered" evidence="6">
    <location>
        <begin position="741"/>
        <end position="815"/>
    </location>
</feature>
<feature type="region of interest" description="Disordered" evidence="6">
    <location>
        <begin position="570"/>
        <end position="595"/>
    </location>
</feature>
<keyword evidence="4" id="KW-0539">Nucleus</keyword>
<dbReference type="GO" id="GO:0003688">
    <property type="term" value="F:DNA replication origin binding"/>
    <property type="evidence" value="ECO:0007669"/>
    <property type="project" value="TreeGrafter"/>
</dbReference>
<dbReference type="GO" id="GO:0006270">
    <property type="term" value="P:DNA replication initiation"/>
    <property type="evidence" value="ECO:0007669"/>
    <property type="project" value="InterPro"/>
</dbReference>
<comment type="caution">
    <text evidence="7">The sequence shown here is derived from an EMBL/GenBank/DDBJ whole genome shotgun (WGS) entry which is preliminary data.</text>
</comment>
<evidence type="ECO:0000256" key="3">
    <source>
        <dbReference type="ARBA" id="ARBA00022705"/>
    </source>
</evidence>
<evidence type="ECO:0000256" key="6">
    <source>
        <dbReference type="SAM" id="MobiDB-lite"/>
    </source>
</evidence>
<name>A0A2B7Z2I7_POLH7</name>
<evidence type="ECO:0000256" key="5">
    <source>
        <dbReference type="ARBA" id="ARBA00023306"/>
    </source>
</evidence>
<comment type="similarity">
    <text evidence="2">Belongs to the CDC45 family.</text>
</comment>
<evidence type="ECO:0000313" key="7">
    <source>
        <dbReference type="EMBL" id="PGH28136.1"/>
    </source>
</evidence>
<dbReference type="AlphaFoldDB" id="A0A2B7Z2I7"/>
<dbReference type="PANTHER" id="PTHR10507:SF0">
    <property type="entry name" value="CELL DIVISION CONTROL PROTEIN 45 HOMOLOG"/>
    <property type="match status" value="1"/>
</dbReference>
<gene>
    <name evidence="7" type="ORF">AJ80_00026</name>
</gene>
<accession>A0A2B7Z2I7</accession>
<feature type="compositionally biased region" description="Acidic residues" evidence="6">
    <location>
        <begin position="235"/>
        <end position="245"/>
    </location>
</feature>
<feature type="compositionally biased region" description="Polar residues" evidence="6">
    <location>
        <begin position="574"/>
        <end position="585"/>
    </location>
</feature>
<evidence type="ECO:0000256" key="2">
    <source>
        <dbReference type="ARBA" id="ARBA00010727"/>
    </source>
</evidence>
<dbReference type="GO" id="GO:0003682">
    <property type="term" value="F:chromatin binding"/>
    <property type="evidence" value="ECO:0007669"/>
    <property type="project" value="TreeGrafter"/>
</dbReference>
<feature type="compositionally biased region" description="Acidic residues" evidence="6">
    <location>
        <begin position="196"/>
        <end position="216"/>
    </location>
</feature>
<keyword evidence="5" id="KW-0131">Cell cycle</keyword>
<dbReference type="GO" id="GO:0000727">
    <property type="term" value="P:double-strand break repair via break-induced replication"/>
    <property type="evidence" value="ECO:0007669"/>
    <property type="project" value="TreeGrafter"/>
</dbReference>
<feature type="compositionally biased region" description="Acidic residues" evidence="6">
    <location>
        <begin position="777"/>
        <end position="792"/>
    </location>
</feature>
<dbReference type="OrthoDB" id="10258882at2759"/>
<reference evidence="7 8" key="1">
    <citation type="submission" date="2017-10" db="EMBL/GenBank/DDBJ databases">
        <title>Comparative genomics in systemic dimorphic fungi from Ajellomycetaceae.</title>
        <authorList>
            <person name="Munoz J.F."/>
            <person name="Mcewen J.G."/>
            <person name="Clay O.K."/>
            <person name="Cuomo C.A."/>
        </authorList>
    </citation>
    <scope>NUCLEOTIDE SEQUENCE [LARGE SCALE GENOMIC DNA]</scope>
    <source>
        <strain evidence="7 8">UAMH7299</strain>
    </source>
</reference>
<dbReference type="Pfam" id="PF02724">
    <property type="entry name" value="CDC45"/>
    <property type="match status" value="1"/>
</dbReference>
<dbReference type="GO" id="GO:1902977">
    <property type="term" value="P:mitotic DNA replication preinitiation complex assembly"/>
    <property type="evidence" value="ECO:0007669"/>
    <property type="project" value="TreeGrafter"/>
</dbReference>
<proteinExistence type="inferred from homology"/>
<evidence type="ECO:0008006" key="9">
    <source>
        <dbReference type="Google" id="ProtNLM"/>
    </source>
</evidence>
<dbReference type="GO" id="GO:0031261">
    <property type="term" value="C:DNA replication preinitiation complex"/>
    <property type="evidence" value="ECO:0007669"/>
    <property type="project" value="TreeGrafter"/>
</dbReference>
<feature type="compositionally biased region" description="Basic and acidic residues" evidence="6">
    <location>
        <begin position="749"/>
        <end position="776"/>
    </location>
</feature>
<protein>
    <recommendedName>
        <fullName evidence="9">Cell division control protein 45</fullName>
    </recommendedName>
</protein>
<evidence type="ECO:0000256" key="4">
    <source>
        <dbReference type="ARBA" id="ARBA00023242"/>
    </source>
</evidence>
<dbReference type="EMBL" id="PDNA01000001">
    <property type="protein sequence ID" value="PGH28136.1"/>
    <property type="molecule type" value="Genomic_DNA"/>
</dbReference>
<feature type="region of interest" description="Disordered" evidence="6">
    <location>
        <begin position="196"/>
        <end position="298"/>
    </location>
</feature>
<keyword evidence="8" id="KW-1185">Reference proteome</keyword>
<dbReference type="STRING" id="1447883.A0A2B7Z2I7"/>
<evidence type="ECO:0000256" key="1">
    <source>
        <dbReference type="ARBA" id="ARBA00004123"/>
    </source>
</evidence>
<keyword evidence="3" id="KW-0235">DNA replication</keyword>